<gene>
    <name evidence="1" type="ORF">BcellWH2_02871</name>
</gene>
<dbReference type="Proteomes" id="UP000061809">
    <property type="component" value="Chromosome"/>
</dbReference>
<protein>
    <submittedName>
        <fullName evidence="1">Uncharacterized protein</fullName>
    </submittedName>
</protein>
<name>A0A0P0FXW4_9BACE</name>
<reference evidence="1 2" key="1">
    <citation type="journal article" date="2015" name="Science">
        <title>Genetic determinants of in vivo fitness and diet responsiveness in multiple human gut Bacteroides.</title>
        <authorList>
            <person name="Wu M."/>
            <person name="McNulty N.P."/>
            <person name="Rodionov D.A."/>
            <person name="Khoroshkin M.S."/>
            <person name="Griffin N.W."/>
            <person name="Cheng J."/>
            <person name="Latreille P."/>
            <person name="Kerstetter R.A."/>
            <person name="Terrapon N."/>
            <person name="Henrissat B."/>
            <person name="Osterman A.L."/>
            <person name="Gordon J.I."/>
        </authorList>
    </citation>
    <scope>NUCLEOTIDE SEQUENCE [LARGE SCALE GENOMIC DNA]</scope>
    <source>
        <strain evidence="1 2">WH2</strain>
    </source>
</reference>
<dbReference type="KEGG" id="bcel:BcellWH2_02871"/>
<evidence type="ECO:0000313" key="1">
    <source>
        <dbReference type="EMBL" id="ALJ60110.1"/>
    </source>
</evidence>
<organism evidence="1 2">
    <name type="scientific">Bacteroides cellulosilyticus</name>
    <dbReference type="NCBI Taxonomy" id="246787"/>
    <lineage>
        <taxon>Bacteria</taxon>
        <taxon>Pseudomonadati</taxon>
        <taxon>Bacteroidota</taxon>
        <taxon>Bacteroidia</taxon>
        <taxon>Bacteroidales</taxon>
        <taxon>Bacteroidaceae</taxon>
        <taxon>Bacteroides</taxon>
    </lineage>
</organism>
<proteinExistence type="predicted"/>
<sequence>MHNFLFDAAKLQKSMRKECVTSVPPLYFAQDFFKFTVLFNANPFT</sequence>
<dbReference type="EMBL" id="CP012801">
    <property type="protein sequence ID" value="ALJ60110.1"/>
    <property type="molecule type" value="Genomic_DNA"/>
</dbReference>
<evidence type="ECO:0000313" key="2">
    <source>
        <dbReference type="Proteomes" id="UP000061809"/>
    </source>
</evidence>
<dbReference type="AlphaFoldDB" id="A0A0P0FXW4"/>
<accession>A0A0P0FXW4</accession>